<dbReference type="PANTHER" id="PTHR46236:SF35">
    <property type="entry name" value="MATH DOMAIN-CONTAINING PROTEIN"/>
    <property type="match status" value="1"/>
</dbReference>
<evidence type="ECO:0000313" key="3">
    <source>
        <dbReference type="EMBL" id="KAK9019667.1"/>
    </source>
</evidence>
<sequence length="354" mass="39804">MEVNSKSGSNLTKVIWRIETLNAVGDSNGGVTKVTWRIQNFSGDKDQKLCSENFTVDGNKWNIVIYPKGDDNNLDHLSIYLDVADSATLPSGWTRFVRFGFAVIDQIDRRNSVTQVALAEFKADTDWGFRSFLALSKLEDPKRGYLVDDACLVEVYVSTDRTEGLISREFILETDSDKHKTKETDCVKAVTDNQTTTKTELVGIPTPSPTQPSCQIEAIEPEEPTEEDVKTFFTTLESELSSSDTVFSKEKVKEALAKVDEALNMTPANFYHSGKFSSLKQAFRILASFDCSSTTLKISRKMICWPWGECLKELADRAAVRLTEKKSMKLNITRILDGNVIRYKEVESEVKLLD</sequence>
<dbReference type="Proteomes" id="UP001396334">
    <property type="component" value="Unassembled WGS sequence"/>
</dbReference>
<dbReference type="CDD" id="cd00121">
    <property type="entry name" value="MATH"/>
    <property type="match status" value="1"/>
</dbReference>
<dbReference type="EMBL" id="JBBPBN010000017">
    <property type="protein sequence ID" value="KAK9019667.1"/>
    <property type="molecule type" value="Genomic_DNA"/>
</dbReference>
<dbReference type="InterPro" id="IPR050804">
    <property type="entry name" value="MCC"/>
</dbReference>
<dbReference type="Pfam" id="PF22486">
    <property type="entry name" value="MATH_2"/>
    <property type="match status" value="1"/>
</dbReference>
<keyword evidence="4" id="KW-1185">Reference proteome</keyword>
<gene>
    <name evidence="3" type="ORF">V6N11_054179</name>
</gene>
<keyword evidence="1" id="KW-0175">Coiled coil</keyword>
<evidence type="ECO:0000259" key="2">
    <source>
        <dbReference type="PROSITE" id="PS50144"/>
    </source>
</evidence>
<dbReference type="InterPro" id="IPR008974">
    <property type="entry name" value="TRAF-like"/>
</dbReference>
<dbReference type="PANTHER" id="PTHR46236">
    <property type="entry name" value="TRAF-LIKE SUPERFAMILY PROTEIN"/>
    <property type="match status" value="1"/>
</dbReference>
<organism evidence="3 4">
    <name type="scientific">Hibiscus sabdariffa</name>
    <name type="common">roselle</name>
    <dbReference type="NCBI Taxonomy" id="183260"/>
    <lineage>
        <taxon>Eukaryota</taxon>
        <taxon>Viridiplantae</taxon>
        <taxon>Streptophyta</taxon>
        <taxon>Embryophyta</taxon>
        <taxon>Tracheophyta</taxon>
        <taxon>Spermatophyta</taxon>
        <taxon>Magnoliopsida</taxon>
        <taxon>eudicotyledons</taxon>
        <taxon>Gunneridae</taxon>
        <taxon>Pentapetalae</taxon>
        <taxon>rosids</taxon>
        <taxon>malvids</taxon>
        <taxon>Malvales</taxon>
        <taxon>Malvaceae</taxon>
        <taxon>Malvoideae</taxon>
        <taxon>Hibiscus</taxon>
    </lineage>
</organism>
<name>A0ABR2S3D8_9ROSI</name>
<reference evidence="3 4" key="1">
    <citation type="journal article" date="2024" name="G3 (Bethesda)">
        <title>Genome assembly of Hibiscus sabdariffa L. provides insights into metabolisms of medicinal natural products.</title>
        <authorList>
            <person name="Kim T."/>
        </authorList>
    </citation>
    <scope>NUCLEOTIDE SEQUENCE [LARGE SCALE GENOMIC DNA]</scope>
    <source>
        <strain evidence="3">TK-2024</strain>
        <tissue evidence="3">Old leaves</tissue>
    </source>
</reference>
<evidence type="ECO:0000256" key="1">
    <source>
        <dbReference type="ARBA" id="ARBA00023054"/>
    </source>
</evidence>
<evidence type="ECO:0000313" key="4">
    <source>
        <dbReference type="Proteomes" id="UP001396334"/>
    </source>
</evidence>
<feature type="domain" description="MATH" evidence="2">
    <location>
        <begin position="31"/>
        <end position="157"/>
    </location>
</feature>
<dbReference type="Gene3D" id="2.60.210.10">
    <property type="entry name" value="Apoptosis, Tumor Necrosis Factor Receptor Associated Protein 2, Chain A"/>
    <property type="match status" value="1"/>
</dbReference>
<dbReference type="PROSITE" id="PS50144">
    <property type="entry name" value="MATH"/>
    <property type="match status" value="1"/>
</dbReference>
<proteinExistence type="predicted"/>
<accession>A0ABR2S3D8</accession>
<dbReference type="SUPFAM" id="SSF49599">
    <property type="entry name" value="TRAF domain-like"/>
    <property type="match status" value="1"/>
</dbReference>
<dbReference type="InterPro" id="IPR002083">
    <property type="entry name" value="MATH/TRAF_dom"/>
</dbReference>
<protein>
    <recommendedName>
        <fullName evidence="2">MATH domain-containing protein</fullName>
    </recommendedName>
</protein>
<dbReference type="SMART" id="SM00061">
    <property type="entry name" value="MATH"/>
    <property type="match status" value="1"/>
</dbReference>
<comment type="caution">
    <text evidence="3">The sequence shown here is derived from an EMBL/GenBank/DDBJ whole genome shotgun (WGS) entry which is preliminary data.</text>
</comment>